<dbReference type="InterPro" id="IPR056798">
    <property type="entry name" value="ADH_Fe_C"/>
</dbReference>
<evidence type="ECO:0000259" key="10">
    <source>
        <dbReference type="Pfam" id="PF00171"/>
    </source>
</evidence>
<dbReference type="AlphaFoldDB" id="A0A6P1TKL6"/>
<sequence length="882" mass="97572">MENESNKENSNDISDKAVGESKNENEIANEIEKLVEKGKIALKEMIKLNQEQVDNIVKEMALAGLSNHMRLAKMAVEETKRGVYEDKIVKNLFATEYIYHSIKYQKTVGIIDENEEEDYFEIAEPVGVIAGITPVTNPTATTLFKCIIALKTRNPIIFAFHPSSQQCSVESAKIVRDAAVKAGAPKDCIQWIDKPSIDGTQALMNNDGISLILATGGSSMVKAAYSAGKPALGVGPGNVPCYIEKSADIKRAVTDLILSKTFDNGMICASEQAVIIDKDIYDAVVEYMTKLGCYFVNTEDQQKLEKLAIDEKKCAMNPQIVGQSAVTIAQMAGIEVPADTKILVARVEGVGNEYPLSREKLCPILACYKVDDSKEGIKRAVEMINFGGSGHSAVIHSNNEEIITEFAKQVNTGRIIVNQPSSHGAIGDLYNTNMPSLTLGCGSFGRNSTTANVSAVNLINKKRVARRRYNMQWFKIPEKIYFQPGSVQYLSKMPGITKALIVTDEIMEKLGYVEKVLYHLRKRNSDQYVHSEVFDRVQPDPTVDTVLEGFKTAESFRPDVIIALGGGSVIDAAKAIWLFYEHPDIEFEDLHMKFMDIRKRVFKYPSLGNKAKLVAIPTTSGTGSEVTSFTVITDPSKDMKYPLADYELTPDVAIIDPEFVQSVPPHVTADTGIDVLTHAIEAYVSVMASDYTDALAMKAIQLVFEFLPKVYKNGNDHVAREKMHNASCIAGMAFTNAFLGINHSLAHKLGGEFHIPHGRANAILLPHVIRYNASKPTKFTAFPKYEHYIADEKYAEIAKYLRLPCNTTEEGISSLISNITELLKKLDIPLTIKDCGISEEKYMQAVDKLADKAFEDQCTTANPRMPLVSELKELYIKAYKGE</sequence>
<organism evidence="13 14">
    <name type="scientific">Anaerocolumna sedimenticola</name>
    <dbReference type="NCBI Taxonomy" id="2696063"/>
    <lineage>
        <taxon>Bacteria</taxon>
        <taxon>Bacillati</taxon>
        <taxon>Bacillota</taxon>
        <taxon>Clostridia</taxon>
        <taxon>Lachnospirales</taxon>
        <taxon>Lachnospiraceae</taxon>
        <taxon>Anaerocolumna</taxon>
    </lineage>
</organism>
<gene>
    <name evidence="13" type="primary">adhE</name>
    <name evidence="13" type="synonym">adhC</name>
    <name evidence="13" type="ORF">Ana3638_04825</name>
</gene>
<dbReference type="PROSITE" id="PS00913">
    <property type="entry name" value="ADH_IRON_1"/>
    <property type="match status" value="1"/>
</dbReference>
<proteinExistence type="inferred from homology"/>
<accession>A0A6P1TKL6</accession>
<dbReference type="InterPro" id="IPR016161">
    <property type="entry name" value="Ald_DH/histidinol_DH"/>
</dbReference>
<comment type="similarity">
    <text evidence="6 8">In the N-terminal section; belongs to the aldehyde dehydrogenase family.</text>
</comment>
<dbReference type="GO" id="GO:0015976">
    <property type="term" value="P:carbon utilization"/>
    <property type="evidence" value="ECO:0007669"/>
    <property type="project" value="InterPro"/>
</dbReference>
<dbReference type="Gene3D" id="1.20.1090.10">
    <property type="entry name" value="Dehydroquinate synthase-like - alpha domain"/>
    <property type="match status" value="1"/>
</dbReference>
<dbReference type="Proteomes" id="UP000464314">
    <property type="component" value="Chromosome"/>
</dbReference>
<keyword evidence="2 8" id="KW-0560">Oxidoreductase</keyword>
<dbReference type="CDD" id="cd08178">
    <property type="entry name" value="AAD_C"/>
    <property type="match status" value="1"/>
</dbReference>
<evidence type="ECO:0000256" key="3">
    <source>
        <dbReference type="ARBA" id="ARBA00023004"/>
    </source>
</evidence>
<evidence type="ECO:0000256" key="2">
    <source>
        <dbReference type="ARBA" id="ARBA00023002"/>
    </source>
</evidence>
<reference evidence="13 14" key="1">
    <citation type="submission" date="2020-01" db="EMBL/GenBank/DDBJ databases">
        <title>Genome analysis of Anaerocolumna sp. CBA3638.</title>
        <authorList>
            <person name="Kim J."/>
            <person name="Roh S.W."/>
        </authorList>
    </citation>
    <scope>NUCLEOTIDE SEQUENCE [LARGE SCALE GENOMIC DNA]</scope>
    <source>
        <strain evidence="13 14">CBA3638</strain>
    </source>
</reference>
<dbReference type="NCBIfam" id="NF010378">
    <property type="entry name" value="PRK13805.1"/>
    <property type="match status" value="1"/>
</dbReference>
<keyword evidence="14" id="KW-1185">Reference proteome</keyword>
<dbReference type="InterPro" id="IPR001670">
    <property type="entry name" value="ADH_Fe/GldA"/>
</dbReference>
<dbReference type="GO" id="GO:0008774">
    <property type="term" value="F:acetaldehyde dehydrogenase (acetylating) activity"/>
    <property type="evidence" value="ECO:0007669"/>
    <property type="project" value="UniProtKB-UniRule"/>
</dbReference>
<feature type="domain" description="Alcohol dehydrogenase iron-type/glycerol dehydrogenase GldA" evidence="11">
    <location>
        <begin position="477"/>
        <end position="657"/>
    </location>
</feature>
<dbReference type="Gene3D" id="3.40.605.10">
    <property type="entry name" value="Aldehyde Dehydrogenase, Chain A, domain 1"/>
    <property type="match status" value="1"/>
</dbReference>
<dbReference type="FunFam" id="3.40.50.1970:FF:000002">
    <property type="entry name" value="Aldehyde-alcohol dehydrogenase"/>
    <property type="match status" value="1"/>
</dbReference>
<dbReference type="Gene3D" id="3.40.309.10">
    <property type="entry name" value="Aldehyde Dehydrogenase, Chain A, domain 2"/>
    <property type="match status" value="1"/>
</dbReference>
<dbReference type="GO" id="GO:0004022">
    <property type="term" value="F:alcohol dehydrogenase (NAD+) activity"/>
    <property type="evidence" value="ECO:0007669"/>
    <property type="project" value="UniProtKB-UniRule"/>
</dbReference>
<evidence type="ECO:0000256" key="1">
    <source>
        <dbReference type="ARBA" id="ARBA00001954"/>
    </source>
</evidence>
<dbReference type="Pfam" id="PF25137">
    <property type="entry name" value="ADH_Fe_C"/>
    <property type="match status" value="1"/>
</dbReference>
<dbReference type="InterPro" id="IPR018211">
    <property type="entry name" value="ADH_Fe_CS"/>
</dbReference>
<evidence type="ECO:0000256" key="9">
    <source>
        <dbReference type="SAM" id="MobiDB-lite"/>
    </source>
</evidence>
<evidence type="ECO:0000313" key="13">
    <source>
        <dbReference type="EMBL" id="QHQ60185.1"/>
    </source>
</evidence>
<dbReference type="PANTHER" id="PTHR11496">
    <property type="entry name" value="ALCOHOL DEHYDROGENASE"/>
    <property type="match status" value="1"/>
</dbReference>
<comment type="similarity">
    <text evidence="7 8">In the C-terminal section; belongs to the iron-containing alcohol dehydrogenase family.</text>
</comment>
<dbReference type="RefSeq" id="WP_161837021.1">
    <property type="nucleotide sequence ID" value="NZ_CP048000.1"/>
</dbReference>
<dbReference type="InterPro" id="IPR016162">
    <property type="entry name" value="Ald_DH_N"/>
</dbReference>
<evidence type="ECO:0000313" key="14">
    <source>
        <dbReference type="Proteomes" id="UP000464314"/>
    </source>
</evidence>
<dbReference type="Pfam" id="PF00171">
    <property type="entry name" value="Aldedh"/>
    <property type="match status" value="1"/>
</dbReference>
<feature type="domain" description="Aldehyde dehydrogenase" evidence="10">
    <location>
        <begin position="27"/>
        <end position="422"/>
    </location>
</feature>
<feature type="region of interest" description="Disordered" evidence="9">
    <location>
        <begin position="1"/>
        <end position="23"/>
    </location>
</feature>
<dbReference type="PANTHER" id="PTHR11496:SF83">
    <property type="entry name" value="HYDROXYACID-OXOACID TRANSHYDROGENASE, MITOCHONDRIAL"/>
    <property type="match status" value="1"/>
</dbReference>
<name>A0A6P1TKL6_9FIRM</name>
<dbReference type="CDD" id="cd07122">
    <property type="entry name" value="ALDH_F20_ACDH"/>
    <property type="match status" value="1"/>
</dbReference>
<dbReference type="InterPro" id="IPR016163">
    <property type="entry name" value="Ald_DH_C"/>
</dbReference>
<dbReference type="GO" id="GO:0006066">
    <property type="term" value="P:alcohol metabolic process"/>
    <property type="evidence" value="ECO:0007669"/>
    <property type="project" value="InterPro"/>
</dbReference>
<keyword evidence="4" id="KW-0520">NAD</keyword>
<evidence type="ECO:0000259" key="11">
    <source>
        <dbReference type="Pfam" id="PF00465"/>
    </source>
</evidence>
<comment type="cofactor">
    <cofactor evidence="1">
        <name>Fe(2+)</name>
        <dbReference type="ChEBI" id="CHEBI:29033"/>
    </cofactor>
</comment>
<evidence type="ECO:0000256" key="8">
    <source>
        <dbReference type="PIRNR" id="PIRNR000111"/>
    </source>
</evidence>
<evidence type="ECO:0000256" key="4">
    <source>
        <dbReference type="ARBA" id="ARBA00023027"/>
    </source>
</evidence>
<evidence type="ECO:0000256" key="7">
    <source>
        <dbReference type="ARBA" id="ARBA00035645"/>
    </source>
</evidence>
<dbReference type="EMBL" id="CP048000">
    <property type="protein sequence ID" value="QHQ60185.1"/>
    <property type="molecule type" value="Genomic_DNA"/>
</dbReference>
<evidence type="ECO:0000259" key="12">
    <source>
        <dbReference type="Pfam" id="PF25137"/>
    </source>
</evidence>
<dbReference type="KEGG" id="anr:Ana3638_04825"/>
<evidence type="ECO:0000256" key="6">
    <source>
        <dbReference type="ARBA" id="ARBA00035641"/>
    </source>
</evidence>
<dbReference type="Gene3D" id="3.40.50.1970">
    <property type="match status" value="1"/>
</dbReference>
<feature type="domain" description="Fe-containing alcohol dehydrogenase-like C-terminal" evidence="12">
    <location>
        <begin position="668"/>
        <end position="879"/>
    </location>
</feature>
<dbReference type="PIRSF" id="PIRSF000111">
    <property type="entry name" value="ALDH_ADH"/>
    <property type="match status" value="1"/>
</dbReference>
<dbReference type="SUPFAM" id="SSF56796">
    <property type="entry name" value="Dehydroquinate synthase-like"/>
    <property type="match status" value="1"/>
</dbReference>
<dbReference type="GO" id="GO:0046872">
    <property type="term" value="F:metal ion binding"/>
    <property type="evidence" value="ECO:0007669"/>
    <property type="project" value="InterPro"/>
</dbReference>
<dbReference type="SUPFAM" id="SSF53720">
    <property type="entry name" value="ALDH-like"/>
    <property type="match status" value="1"/>
</dbReference>
<dbReference type="InterPro" id="IPR039697">
    <property type="entry name" value="Alcohol_dehydrogenase_Fe"/>
</dbReference>
<dbReference type="Pfam" id="PF00465">
    <property type="entry name" value="Fe-ADH"/>
    <property type="match status" value="1"/>
</dbReference>
<keyword evidence="5" id="KW-0511">Multifunctional enzyme</keyword>
<protein>
    <recommendedName>
        <fullName evidence="8">Aldehyde-alcohol dehydrogenase</fullName>
    </recommendedName>
</protein>
<dbReference type="FunFam" id="1.20.1090.10:FF:000001">
    <property type="entry name" value="Aldehyde-alcohol dehydrogenase"/>
    <property type="match status" value="1"/>
</dbReference>
<keyword evidence="3" id="KW-0408">Iron</keyword>
<dbReference type="InterPro" id="IPR012079">
    <property type="entry name" value="Bifunc_Ald-ADH"/>
</dbReference>
<dbReference type="InterPro" id="IPR015590">
    <property type="entry name" value="Aldehyde_DH_dom"/>
</dbReference>
<evidence type="ECO:0000256" key="5">
    <source>
        <dbReference type="ARBA" id="ARBA00023268"/>
    </source>
</evidence>
<dbReference type="InterPro" id="IPR034789">
    <property type="entry name" value="AAD_C"/>
</dbReference>